<organism evidence="1 2">
    <name type="scientific">Desertifilum tharense IPPAS B-1220</name>
    <dbReference type="NCBI Taxonomy" id="1781255"/>
    <lineage>
        <taxon>Bacteria</taxon>
        <taxon>Bacillati</taxon>
        <taxon>Cyanobacteriota</taxon>
        <taxon>Cyanophyceae</taxon>
        <taxon>Desertifilales</taxon>
        <taxon>Desertifilaceae</taxon>
        <taxon>Desertifilum</taxon>
    </lineage>
</organism>
<evidence type="ECO:0000313" key="1">
    <source>
        <dbReference type="EMBL" id="XPM62346.1"/>
    </source>
</evidence>
<reference evidence="1 2" key="1">
    <citation type="journal article" date="2016" name="Genome Announc.">
        <title>Draft Genome Sequence of the Thermotolerant Cyanobacterium Desertifilum sp. IPPAS B-1220.</title>
        <authorList>
            <person name="Mironov K.S."/>
            <person name="Sinetova M.A."/>
            <person name="Bolatkhan K."/>
            <person name="Zayadan B.K."/>
            <person name="Ustinova V.V."/>
            <person name="Kupriyanova E.V."/>
            <person name="Skrypnik A.N."/>
            <person name="Gogoleva N.E."/>
            <person name="Gogolev Y.V."/>
            <person name="Los D.A."/>
        </authorList>
    </citation>
    <scope>NUCLEOTIDE SEQUENCE [LARGE SCALE GENOMIC DNA]</scope>
    <source>
        <strain evidence="1 2">IPPAS B-1220</strain>
    </source>
</reference>
<dbReference type="EMBL" id="CP182909">
    <property type="protein sequence ID" value="XPM62346.1"/>
    <property type="molecule type" value="Genomic_DNA"/>
</dbReference>
<sequence length="50" mass="5314">MGVGSWGRRGWGDGGKKRMGGWGGGRIGGRRGSWGTYAPEMFNERPGSSL</sequence>
<evidence type="ECO:0000313" key="2">
    <source>
        <dbReference type="Proteomes" id="UP000095472"/>
    </source>
</evidence>
<keyword evidence="2" id="KW-1185">Reference proteome</keyword>
<name>A0ACD5GPD3_9CYAN</name>
<proteinExistence type="predicted"/>
<protein>
    <submittedName>
        <fullName evidence="1">Uncharacterized protein</fullName>
    </submittedName>
</protein>
<accession>A0ACD5GPD3</accession>
<gene>
    <name evidence="1" type="ORF">BH720_021590</name>
</gene>
<dbReference type="Proteomes" id="UP000095472">
    <property type="component" value="Chromosome"/>
</dbReference>